<organism evidence="3">
    <name type="scientific">Ornithinibacillus sp. 4-3</name>
    <dbReference type="NCBI Taxonomy" id="3231488"/>
    <lineage>
        <taxon>Bacteria</taxon>
        <taxon>Bacillati</taxon>
        <taxon>Bacillota</taxon>
        <taxon>Bacilli</taxon>
        <taxon>Bacillales</taxon>
        <taxon>Bacillaceae</taxon>
        <taxon>Ornithinibacillus</taxon>
    </lineage>
</organism>
<dbReference type="PANTHER" id="PTHR38032">
    <property type="entry name" value="POLYMERASE-RELATED"/>
    <property type="match status" value="1"/>
</dbReference>
<reference evidence="3" key="1">
    <citation type="submission" date="2024-07" db="EMBL/GenBank/DDBJ databases">
        <title>Halotolerant mesophilic bacterium Ornithinibacillus sp. 4-3, sp. nov., isolated from soil.</title>
        <authorList>
            <person name="Sidarenka A.V."/>
            <person name="Guliayeva D.E."/>
            <person name="Leanovich S.I."/>
            <person name="Hileuskaya K.S."/>
            <person name="Akhremchuk A.E."/>
            <person name="Sikolenko M.A."/>
            <person name="Valentovich L.N."/>
        </authorList>
    </citation>
    <scope>NUCLEOTIDE SEQUENCE</scope>
    <source>
        <strain evidence="3">4-3</strain>
    </source>
</reference>
<dbReference type="InterPro" id="IPR046866">
    <property type="entry name" value="FapA_N"/>
</dbReference>
<dbReference type="AlphaFoldDB" id="A0AB39HV18"/>
<feature type="coiled-coil region" evidence="1">
    <location>
        <begin position="375"/>
        <end position="444"/>
    </location>
</feature>
<dbReference type="PANTHER" id="PTHR38032:SF1">
    <property type="entry name" value="RNA-BINDING PROTEIN KHPB N-TERMINAL DOMAIN-CONTAINING PROTEIN"/>
    <property type="match status" value="1"/>
</dbReference>
<dbReference type="EMBL" id="CP162599">
    <property type="protein sequence ID" value="XDK34163.1"/>
    <property type="molecule type" value="Genomic_DNA"/>
</dbReference>
<accession>A0AB39HV18</accession>
<dbReference type="Pfam" id="PF20250">
    <property type="entry name" value="FapA_N"/>
    <property type="match status" value="1"/>
</dbReference>
<evidence type="ECO:0000259" key="2">
    <source>
        <dbReference type="Pfam" id="PF20250"/>
    </source>
</evidence>
<dbReference type="RefSeq" id="WP_368654840.1">
    <property type="nucleotide sequence ID" value="NZ_CP162599.1"/>
</dbReference>
<dbReference type="Pfam" id="PF03961">
    <property type="entry name" value="FapA"/>
    <property type="match status" value="1"/>
</dbReference>
<dbReference type="InterPro" id="IPR005646">
    <property type="entry name" value="FapA"/>
</dbReference>
<feature type="domain" description="Flagellar Assembly Protein A N-terminal region" evidence="2">
    <location>
        <begin position="8"/>
        <end position="175"/>
    </location>
</feature>
<sequence length="453" mass="50430">MSSLDEFFQVTLSNDKMTAQIDCSTSYEELQFQVEDILLFLNEKNITHGIDHEKIELLLKNLPMKEFPITVANGSAPIYGEDGQFFMESEKSSTTSKSQARHFREFMHIPSVQQGERIAQITLPTKGKPGKNVLGQAVRALPGKRVNIKPGLNVVFNKEDLSFYAATEGLVSIRNKRIDINPIYEVNETLSMKTGNIDFVGSVIIRGDVPTGYTVKAGGDVKVFGIVEAGNVIAKGSVYVSEGFSGLKKGKIIAGENLEIGYINQGIVEAGNSILVDSSIIHSECKAGNKLSSRNGSIIGGTHFAGKKVEAKDIGNRLNTVTEIRLGKSNTDLAEEEKLIKRKVELESMLEKIKLVGEKLKSSQHLDDSKRKITLLRQRNSQKQIQEQLDEINQKIETANKLFENGEIELIALNCLYSNTIIQIGKYKRKIENERRNIRVILEQNEIVLYDKG</sequence>
<evidence type="ECO:0000256" key="1">
    <source>
        <dbReference type="SAM" id="Coils"/>
    </source>
</evidence>
<keyword evidence="1" id="KW-0175">Coiled coil</keyword>
<gene>
    <name evidence="3" type="ORF">AB4Y30_07395</name>
</gene>
<evidence type="ECO:0000313" key="3">
    <source>
        <dbReference type="EMBL" id="XDK34163.1"/>
    </source>
</evidence>
<dbReference type="InterPro" id="IPR046865">
    <property type="entry name" value="FapA_b_solenoid"/>
</dbReference>
<name>A0AB39HV18_9BACI</name>
<protein>
    <submittedName>
        <fullName evidence="3">DUF342 domain-containing protein</fullName>
    </submittedName>
</protein>
<proteinExistence type="predicted"/>